<dbReference type="InterPro" id="IPR015421">
    <property type="entry name" value="PyrdxlP-dep_Trfase_major"/>
</dbReference>
<evidence type="ECO:0000256" key="3">
    <source>
        <dbReference type="ARBA" id="ARBA00022898"/>
    </source>
</evidence>
<proteinExistence type="inferred from homology"/>
<dbReference type="Gene3D" id="3.90.1150.10">
    <property type="entry name" value="Aspartate Aminotransferase, domain 1"/>
    <property type="match status" value="1"/>
</dbReference>
<dbReference type="InterPro" id="IPR015422">
    <property type="entry name" value="PyrdxlP-dep_Trfase_small"/>
</dbReference>
<comment type="caution">
    <text evidence="6">The sequence shown here is derived from an EMBL/GenBank/DDBJ whole genome shotgun (WGS) entry which is preliminary data.</text>
</comment>
<keyword evidence="2" id="KW-0808">Transferase</keyword>
<dbReference type="PANTHER" id="PTHR13693">
    <property type="entry name" value="CLASS II AMINOTRANSFERASE/8-AMINO-7-OXONONANOATE SYNTHASE"/>
    <property type="match status" value="1"/>
</dbReference>
<dbReference type="InterPro" id="IPR004839">
    <property type="entry name" value="Aminotransferase_I/II_large"/>
</dbReference>
<evidence type="ECO:0000259" key="5">
    <source>
        <dbReference type="Pfam" id="PF00155"/>
    </source>
</evidence>
<gene>
    <name evidence="6" type="ORF">A3F83_14735</name>
</gene>
<sequence>MKGIVLQSPVGTQVTIGGRQYLYFGGTDYLGMANRSELREGAIQAIESYGISSSASRTSTGTTELHLELEQAISGFAGTAGAVLLSAGYLGMHALLSGLVEREEPLLLQQDAHSSIKEAAVAWCGNRREFDIHDLGTLRKALGDLPASGGRVILAGEGVSPLYGTIFPLNDILELLGERNVLVLVDDAHGFGVLGDQGRGTLEYHGCGREDVVFCSTLSKAFGSFGGCVPASSGVIEKIRRRSSIYHCATPPPAPLSGAALAAIRYVADNPAIIKRLKENAGLLKNGLAALGLPADNPEVPIAPVCPGRVKDLDKVSGRLFEDGILAPFSRYPGSPEGGMIRIVVTAAHSKEQIETLLAALRKFL</sequence>
<name>A0A1F5YPU2_9BACT</name>
<dbReference type="PROSITE" id="PS00599">
    <property type="entry name" value="AA_TRANSFER_CLASS_2"/>
    <property type="match status" value="1"/>
</dbReference>
<comment type="cofactor">
    <cofactor evidence="1 4">
        <name>pyridoxal 5'-phosphate</name>
        <dbReference type="ChEBI" id="CHEBI:597326"/>
    </cofactor>
</comment>
<evidence type="ECO:0000313" key="7">
    <source>
        <dbReference type="Proteomes" id="UP000179129"/>
    </source>
</evidence>
<organism evidence="6 7">
    <name type="scientific">Candidatus Glassbacteria bacterium RIFCSPLOWO2_12_FULL_58_11</name>
    <dbReference type="NCBI Taxonomy" id="1817867"/>
    <lineage>
        <taxon>Bacteria</taxon>
        <taxon>Candidatus Glassiibacteriota</taxon>
    </lineage>
</organism>
<protein>
    <recommendedName>
        <fullName evidence="5">Aminotransferase class I/classII large domain-containing protein</fullName>
    </recommendedName>
</protein>
<dbReference type="InterPro" id="IPR001917">
    <property type="entry name" value="Aminotrans_II_pyridoxalP_BS"/>
</dbReference>
<evidence type="ECO:0000256" key="1">
    <source>
        <dbReference type="ARBA" id="ARBA00001933"/>
    </source>
</evidence>
<evidence type="ECO:0000256" key="2">
    <source>
        <dbReference type="ARBA" id="ARBA00022679"/>
    </source>
</evidence>
<dbReference type="EMBL" id="MFIX01000191">
    <property type="protein sequence ID" value="OGG02209.1"/>
    <property type="molecule type" value="Genomic_DNA"/>
</dbReference>
<reference evidence="6 7" key="1">
    <citation type="journal article" date="2016" name="Nat. Commun.">
        <title>Thousands of microbial genomes shed light on interconnected biogeochemical processes in an aquifer system.</title>
        <authorList>
            <person name="Anantharaman K."/>
            <person name="Brown C.T."/>
            <person name="Hug L.A."/>
            <person name="Sharon I."/>
            <person name="Castelle C.J."/>
            <person name="Probst A.J."/>
            <person name="Thomas B.C."/>
            <person name="Singh A."/>
            <person name="Wilkins M.J."/>
            <person name="Karaoz U."/>
            <person name="Brodie E.L."/>
            <person name="Williams K.H."/>
            <person name="Hubbard S.S."/>
            <person name="Banfield J.F."/>
        </authorList>
    </citation>
    <scope>NUCLEOTIDE SEQUENCE [LARGE SCALE GENOMIC DNA]</scope>
</reference>
<dbReference type="Proteomes" id="UP000179129">
    <property type="component" value="Unassembled WGS sequence"/>
</dbReference>
<dbReference type="InterPro" id="IPR015424">
    <property type="entry name" value="PyrdxlP-dep_Trfase"/>
</dbReference>
<dbReference type="SUPFAM" id="SSF53383">
    <property type="entry name" value="PLP-dependent transferases"/>
    <property type="match status" value="1"/>
</dbReference>
<accession>A0A1F5YPU2</accession>
<evidence type="ECO:0000313" key="6">
    <source>
        <dbReference type="EMBL" id="OGG02209.1"/>
    </source>
</evidence>
<keyword evidence="3 4" id="KW-0663">Pyridoxal phosphate</keyword>
<dbReference type="Gene3D" id="3.40.640.10">
    <property type="entry name" value="Type I PLP-dependent aspartate aminotransferase-like (Major domain)"/>
    <property type="match status" value="1"/>
</dbReference>
<dbReference type="Pfam" id="PF00155">
    <property type="entry name" value="Aminotran_1_2"/>
    <property type="match status" value="1"/>
</dbReference>
<dbReference type="AlphaFoldDB" id="A0A1F5YPU2"/>
<comment type="similarity">
    <text evidence="4">Belongs to the class-II pyridoxal-phosphate-dependent aminotransferase family.</text>
</comment>
<dbReference type="GO" id="GO:0016740">
    <property type="term" value="F:transferase activity"/>
    <property type="evidence" value="ECO:0007669"/>
    <property type="project" value="UniProtKB-KW"/>
</dbReference>
<dbReference type="STRING" id="1817867.A3F83_14735"/>
<dbReference type="InterPro" id="IPR050087">
    <property type="entry name" value="AON_synthase_class-II"/>
</dbReference>
<feature type="domain" description="Aminotransferase class I/classII large" evidence="5">
    <location>
        <begin position="25"/>
        <end position="361"/>
    </location>
</feature>
<evidence type="ECO:0000256" key="4">
    <source>
        <dbReference type="RuleBase" id="RU003693"/>
    </source>
</evidence>
<dbReference type="GO" id="GO:0030170">
    <property type="term" value="F:pyridoxal phosphate binding"/>
    <property type="evidence" value="ECO:0007669"/>
    <property type="project" value="InterPro"/>
</dbReference>